<dbReference type="AlphaFoldDB" id="A0AAD9LFM3"/>
<organism evidence="3 4">
    <name type="scientific">Phytophthora citrophthora</name>
    <dbReference type="NCBI Taxonomy" id="4793"/>
    <lineage>
        <taxon>Eukaryota</taxon>
        <taxon>Sar</taxon>
        <taxon>Stramenopiles</taxon>
        <taxon>Oomycota</taxon>
        <taxon>Peronosporomycetes</taxon>
        <taxon>Peronosporales</taxon>
        <taxon>Peronosporaceae</taxon>
        <taxon>Phytophthora</taxon>
    </lineage>
</organism>
<gene>
    <name evidence="3" type="ORF">P3T76_011562</name>
</gene>
<feature type="transmembrane region" description="Helical" evidence="2">
    <location>
        <begin position="214"/>
        <end position="234"/>
    </location>
</feature>
<evidence type="ECO:0000256" key="2">
    <source>
        <dbReference type="SAM" id="Phobius"/>
    </source>
</evidence>
<reference evidence="3" key="1">
    <citation type="submission" date="2023-08" db="EMBL/GenBank/DDBJ databases">
        <title>Reference Genome Resource for the Citrus Pathogen Phytophthora citrophthora.</title>
        <authorList>
            <person name="Moller H."/>
            <person name="Coetzee B."/>
            <person name="Rose L.J."/>
            <person name="Van Niekerk J.M."/>
        </authorList>
    </citation>
    <scope>NUCLEOTIDE SEQUENCE</scope>
    <source>
        <strain evidence="3">STE-U-9442</strain>
    </source>
</reference>
<comment type="caution">
    <text evidence="3">The sequence shown here is derived from an EMBL/GenBank/DDBJ whole genome shotgun (WGS) entry which is preliminary data.</text>
</comment>
<dbReference type="Proteomes" id="UP001259832">
    <property type="component" value="Unassembled WGS sequence"/>
</dbReference>
<keyword evidence="2" id="KW-1133">Transmembrane helix</keyword>
<keyword evidence="2" id="KW-0812">Transmembrane</keyword>
<proteinExistence type="predicted"/>
<keyword evidence="4" id="KW-1185">Reference proteome</keyword>
<name>A0AAD9LFM3_9STRA</name>
<evidence type="ECO:0000313" key="3">
    <source>
        <dbReference type="EMBL" id="KAK1933802.1"/>
    </source>
</evidence>
<evidence type="ECO:0000256" key="1">
    <source>
        <dbReference type="SAM" id="MobiDB-lite"/>
    </source>
</evidence>
<dbReference type="EMBL" id="JASMQC010000027">
    <property type="protein sequence ID" value="KAK1933802.1"/>
    <property type="molecule type" value="Genomic_DNA"/>
</dbReference>
<feature type="compositionally biased region" description="Low complexity" evidence="1">
    <location>
        <begin position="24"/>
        <end position="38"/>
    </location>
</feature>
<accession>A0AAD9LFM3</accession>
<keyword evidence="2" id="KW-0472">Membrane</keyword>
<sequence length="400" mass="43433">MSSFHSRPSISMNGSTEHHNDTRSTSSSSSSLDGSVGSATISGPYRVGNSDGDTCSYHAVEEGESCRKPRTCYECLNSDVAGVSNGCLLAPSGFCEDMTSYEPNLDYRRNTSGEDLSLTGWYNYFPSINTTYCEPDDEACELCDELVNNGSLSGAGGTNVSTEVERQFCLGTGGCVCIMACETDNWESNMPAECDDNGSSSGDSHKVSTDATSYSTMLIFYLVLQVALLGVFMYKRGLCRRMAARRHPPRPEGPYNNVNAITSPSNRLRLSGWKKMQDTLIEREKKQRAIQHPQYMASPRVEGATVPTEESNTPAQPLPSQISTRNDDSARASYTQVLDETETAGINRQRNNSAQEAASVGSDVVVVEGSYEERITGTGVTRAERTSSTVAMLEARRDAV</sequence>
<feature type="region of interest" description="Disordered" evidence="1">
    <location>
        <begin position="1"/>
        <end position="45"/>
    </location>
</feature>
<feature type="compositionally biased region" description="Polar residues" evidence="1">
    <location>
        <begin position="308"/>
        <end position="324"/>
    </location>
</feature>
<protein>
    <submittedName>
        <fullName evidence="3">Uncharacterized protein</fullName>
    </submittedName>
</protein>
<feature type="region of interest" description="Disordered" evidence="1">
    <location>
        <begin position="301"/>
        <end position="331"/>
    </location>
</feature>
<feature type="compositionally biased region" description="Polar residues" evidence="1">
    <location>
        <begin position="1"/>
        <end position="15"/>
    </location>
</feature>
<evidence type="ECO:0000313" key="4">
    <source>
        <dbReference type="Proteomes" id="UP001259832"/>
    </source>
</evidence>